<keyword evidence="10" id="KW-0342">GTP-binding</keyword>
<dbReference type="InterPro" id="IPR006689">
    <property type="entry name" value="Small_GTPase_ARF/SAR"/>
</dbReference>
<dbReference type="Pfam" id="PF00025">
    <property type="entry name" value="Arf"/>
    <property type="match status" value="1"/>
</dbReference>
<keyword evidence="7 11" id="KW-0931">ER-Golgi transport</keyword>
<reference evidence="12 13" key="1">
    <citation type="submission" date="2024-02" db="EMBL/GenBank/DDBJ databases">
        <authorList>
            <person name="Chen Y."/>
            <person name="Shah S."/>
            <person name="Dougan E. K."/>
            <person name="Thang M."/>
            <person name="Chan C."/>
        </authorList>
    </citation>
    <scope>NUCLEOTIDE SEQUENCE [LARGE SCALE GENOMIC DNA]</scope>
</reference>
<dbReference type="SMART" id="SM00178">
    <property type="entry name" value="SAR"/>
    <property type="match status" value="1"/>
</dbReference>
<evidence type="ECO:0000313" key="12">
    <source>
        <dbReference type="EMBL" id="CAK9002363.1"/>
    </source>
</evidence>
<dbReference type="EMBL" id="CAXAMM010004091">
    <property type="protein sequence ID" value="CAK9002363.1"/>
    <property type="molecule type" value="Genomic_DNA"/>
</dbReference>
<keyword evidence="5" id="KW-0547">Nucleotide-binding</keyword>
<dbReference type="InterPro" id="IPR006687">
    <property type="entry name" value="Small_GTPase_SAR1"/>
</dbReference>
<comment type="caution">
    <text evidence="12">The sequence shown here is derived from an EMBL/GenBank/DDBJ whole genome shotgun (WGS) entry which is preliminary data.</text>
</comment>
<dbReference type="InterPro" id="IPR027417">
    <property type="entry name" value="P-loop_NTPase"/>
</dbReference>
<evidence type="ECO:0000313" key="13">
    <source>
        <dbReference type="Proteomes" id="UP001642464"/>
    </source>
</evidence>
<sequence length="248" mass="28053">MNSSLFGLKPGPVHGWVPFRFFDVLGYLGLSNKNAKILFLGLDNAGKTTLLHMLKDDRIATHVPTLHPHSEELMIKNIRFRTYDLGGHETARRIWKDYFATVDGIIFLVDAADRTRFQEANEELNGLLNEQALANVPFVVLGNKIDIPTAASEDELRNALGLFSHMTYGRDARDPRAKKGDSSVRPVELFMVSVVKRIFGKSKRLSIAECWRLIIDYFFVIYLLYKPVCSRVQISATLSGSRLRHGLC</sequence>
<proteinExistence type="inferred from homology"/>
<dbReference type="PRINTS" id="PR00328">
    <property type="entry name" value="SAR1GTPBP"/>
</dbReference>
<comment type="similarity">
    <text evidence="3 11">Belongs to the small GTPase superfamily. SAR1 family.</text>
</comment>
<evidence type="ECO:0000256" key="7">
    <source>
        <dbReference type="ARBA" id="ARBA00022892"/>
    </source>
</evidence>
<dbReference type="PROSITE" id="PS51422">
    <property type="entry name" value="SAR1"/>
    <property type="match status" value="1"/>
</dbReference>
<dbReference type="Gene3D" id="3.40.50.300">
    <property type="entry name" value="P-loop containing nucleotide triphosphate hydrolases"/>
    <property type="match status" value="1"/>
</dbReference>
<evidence type="ECO:0000256" key="4">
    <source>
        <dbReference type="ARBA" id="ARBA00022448"/>
    </source>
</evidence>
<comment type="subcellular location">
    <subcellularLocation>
        <location evidence="1">Endoplasmic reticulum</location>
    </subcellularLocation>
    <subcellularLocation>
        <location evidence="2">Golgi apparatus</location>
    </subcellularLocation>
</comment>
<dbReference type="InterPro" id="IPR005225">
    <property type="entry name" value="Small_GTP-bd"/>
</dbReference>
<evidence type="ECO:0000256" key="2">
    <source>
        <dbReference type="ARBA" id="ARBA00004555"/>
    </source>
</evidence>
<accession>A0ABP0ILZ7</accession>
<dbReference type="CDD" id="cd00879">
    <property type="entry name" value="Sar1"/>
    <property type="match status" value="1"/>
</dbReference>
<dbReference type="PANTHER" id="PTHR45684">
    <property type="entry name" value="RE74312P"/>
    <property type="match status" value="1"/>
</dbReference>
<keyword evidence="4 11" id="KW-0813">Transport</keyword>
<evidence type="ECO:0000256" key="10">
    <source>
        <dbReference type="ARBA" id="ARBA00023134"/>
    </source>
</evidence>
<evidence type="ECO:0000256" key="3">
    <source>
        <dbReference type="ARBA" id="ARBA00007507"/>
    </source>
</evidence>
<organism evidence="12 13">
    <name type="scientific">Durusdinium trenchii</name>
    <dbReference type="NCBI Taxonomy" id="1381693"/>
    <lineage>
        <taxon>Eukaryota</taxon>
        <taxon>Sar</taxon>
        <taxon>Alveolata</taxon>
        <taxon>Dinophyceae</taxon>
        <taxon>Suessiales</taxon>
        <taxon>Symbiodiniaceae</taxon>
        <taxon>Durusdinium</taxon>
    </lineage>
</organism>
<keyword evidence="6 11" id="KW-0256">Endoplasmic reticulum</keyword>
<dbReference type="PROSITE" id="PS51417">
    <property type="entry name" value="ARF"/>
    <property type="match status" value="1"/>
</dbReference>
<dbReference type="Proteomes" id="UP001642464">
    <property type="component" value="Unassembled WGS sequence"/>
</dbReference>
<keyword evidence="9 11" id="KW-0333">Golgi apparatus</keyword>
<evidence type="ECO:0000256" key="11">
    <source>
        <dbReference type="RuleBase" id="RU003926"/>
    </source>
</evidence>
<evidence type="ECO:0000256" key="8">
    <source>
        <dbReference type="ARBA" id="ARBA00022927"/>
    </source>
</evidence>
<evidence type="ECO:0000256" key="5">
    <source>
        <dbReference type="ARBA" id="ARBA00022741"/>
    </source>
</evidence>
<gene>
    <name evidence="12" type="ORF">SCF082_LOCUS7313</name>
</gene>
<evidence type="ECO:0000256" key="9">
    <source>
        <dbReference type="ARBA" id="ARBA00023034"/>
    </source>
</evidence>
<evidence type="ECO:0000256" key="6">
    <source>
        <dbReference type="ARBA" id="ARBA00022824"/>
    </source>
</evidence>
<dbReference type="SUPFAM" id="SSF52540">
    <property type="entry name" value="P-loop containing nucleoside triphosphate hydrolases"/>
    <property type="match status" value="1"/>
</dbReference>
<dbReference type="NCBIfam" id="TIGR00231">
    <property type="entry name" value="small_GTP"/>
    <property type="match status" value="1"/>
</dbReference>
<protein>
    <submittedName>
        <fullName evidence="12">GTP-binding protein SAR1B</fullName>
    </submittedName>
</protein>
<keyword evidence="8 11" id="KW-0653">Protein transport</keyword>
<dbReference type="SMART" id="SM00177">
    <property type="entry name" value="ARF"/>
    <property type="match status" value="1"/>
</dbReference>
<name>A0ABP0ILZ7_9DINO</name>
<keyword evidence="13" id="KW-1185">Reference proteome</keyword>
<evidence type="ECO:0000256" key="1">
    <source>
        <dbReference type="ARBA" id="ARBA00004240"/>
    </source>
</evidence>